<name>A0A194PUF3_PAPXU</name>
<evidence type="ECO:0000313" key="3">
    <source>
        <dbReference type="Proteomes" id="UP000053268"/>
    </source>
</evidence>
<dbReference type="EMBL" id="KQ459591">
    <property type="protein sequence ID" value="KPI96952.1"/>
    <property type="molecule type" value="Genomic_DNA"/>
</dbReference>
<reference evidence="2 3" key="1">
    <citation type="journal article" date="2015" name="Nat. Commun.">
        <title>Outbred genome sequencing and CRISPR/Cas9 gene editing in butterflies.</title>
        <authorList>
            <person name="Li X."/>
            <person name="Fan D."/>
            <person name="Zhang W."/>
            <person name="Liu G."/>
            <person name="Zhang L."/>
            <person name="Zhao L."/>
            <person name="Fang X."/>
            <person name="Chen L."/>
            <person name="Dong Y."/>
            <person name="Chen Y."/>
            <person name="Ding Y."/>
            <person name="Zhao R."/>
            <person name="Feng M."/>
            <person name="Zhu Y."/>
            <person name="Feng Y."/>
            <person name="Jiang X."/>
            <person name="Zhu D."/>
            <person name="Xiang H."/>
            <person name="Feng X."/>
            <person name="Li S."/>
            <person name="Wang J."/>
            <person name="Zhang G."/>
            <person name="Kronforst M.R."/>
            <person name="Wang W."/>
        </authorList>
    </citation>
    <scope>NUCLEOTIDE SEQUENCE [LARGE SCALE GENOMIC DNA]</scope>
    <source>
        <strain evidence="2">Ya'a_city_454_Px</strain>
        <tissue evidence="2">Whole body</tissue>
    </source>
</reference>
<keyword evidence="3" id="KW-1185">Reference proteome</keyword>
<evidence type="ECO:0000256" key="1">
    <source>
        <dbReference type="SAM" id="MobiDB-lite"/>
    </source>
</evidence>
<evidence type="ECO:0000313" key="2">
    <source>
        <dbReference type="EMBL" id="KPI96952.1"/>
    </source>
</evidence>
<feature type="compositionally biased region" description="Gly residues" evidence="1">
    <location>
        <begin position="40"/>
        <end position="55"/>
    </location>
</feature>
<dbReference type="STRING" id="66420.A0A194PUF3"/>
<gene>
    <name evidence="2" type="ORF">RR46_05569</name>
</gene>
<accession>A0A194PUF3</accession>
<protein>
    <submittedName>
        <fullName evidence="2">SPRY domain-containing SOCS box protein 4</fullName>
    </submittedName>
</protein>
<sequence>MRARSHRRFVTTSRPLTARSTSFNRYNNRIKYKSGVRSVRGGGGGAGAGAGGGGLKALPKRARTRCRGMNMGQKLSGGVKSVSRECTAPFKAVVARELAPEPPRPARLDALLDAPPAHPDLQHKHAWNPEDSVVNRGRLAHCSESLLIESQTTQPFSWST</sequence>
<dbReference type="Proteomes" id="UP000053268">
    <property type="component" value="Unassembled WGS sequence"/>
</dbReference>
<organism evidence="2 3">
    <name type="scientific">Papilio xuthus</name>
    <name type="common">Asian swallowtail butterfly</name>
    <dbReference type="NCBI Taxonomy" id="66420"/>
    <lineage>
        <taxon>Eukaryota</taxon>
        <taxon>Metazoa</taxon>
        <taxon>Ecdysozoa</taxon>
        <taxon>Arthropoda</taxon>
        <taxon>Hexapoda</taxon>
        <taxon>Insecta</taxon>
        <taxon>Pterygota</taxon>
        <taxon>Neoptera</taxon>
        <taxon>Endopterygota</taxon>
        <taxon>Lepidoptera</taxon>
        <taxon>Glossata</taxon>
        <taxon>Ditrysia</taxon>
        <taxon>Papilionoidea</taxon>
        <taxon>Papilionidae</taxon>
        <taxon>Papilioninae</taxon>
        <taxon>Papilio</taxon>
    </lineage>
</organism>
<feature type="region of interest" description="Disordered" evidence="1">
    <location>
        <begin position="37"/>
        <end position="56"/>
    </location>
</feature>
<proteinExistence type="predicted"/>
<dbReference type="AlphaFoldDB" id="A0A194PUF3"/>